<sequence length="697" mass="79354">MKNPNNKLGNETSPYLLQHASNPVNWYPWGAAALEKARTENKPILLSIGYSACHWCHVMAHESFEDNDIAAIMNQHFINIKVDREERPDLDKIYQTAHSLLTSRAGGWPLTVFLSPDNQVPFFAGTYFPDKKRYNMPAFPEIMKIVTDAFLNKKADIKQQNNSVISALNNVSGHFQSTSDINSLPLDLARKQLKNAFDSQHGGFSAAPKFPHPGMIERCLQHYLLLRSQNKNDKQALHMATFTLDKMALGGFYDQMGGGFFRYSTDEFWMIPHFEKMLYDNAQLFALYAQASLMSASKLYRKTLTLAADWLIREMQTAEGGYCSALDADTENIEGKTYTWDPQQIKQALTKDEYTVFTLKYDLSRPANFEGDWHLHSTQDNVSLANTSQARKLKLDIGQIETSLESARLKLLNIRNTRTQPARDDKILCSWNALMIRGMSLAGRHSNTEQYIDSAIQSVDFIYSTLWKNKRLLASYKDGKAHLNAYLDDYAYLLQALIELLQAQWSSRNYSWAIEIADCMLDYFEDREQGGFFFTSHDHEKLLYRSKTFSDDAMPSGNAVAATALLQLSLLTGEHRYMEAAEKTIRCSYDALSQQAATHCSLLHALNLYLKPAIIIVLRGTDEHLIQWQKITNSYYIPNLICIAINNDTAPPDSLKDKVPHGDICAYICEGTTCLPTIKELPDFENYIKSITFYDHH</sequence>
<protein>
    <submittedName>
        <fullName evidence="2">Uncharacterized protein YyaL</fullName>
    </submittedName>
</protein>
<dbReference type="Pfam" id="PF03190">
    <property type="entry name" value="Thioredox_DsbH"/>
    <property type="match status" value="1"/>
</dbReference>
<dbReference type="CDD" id="cd02955">
    <property type="entry name" value="SSP411"/>
    <property type="match status" value="1"/>
</dbReference>
<dbReference type="PANTHER" id="PTHR42899">
    <property type="entry name" value="SPERMATOGENESIS-ASSOCIATED PROTEIN 20"/>
    <property type="match status" value="1"/>
</dbReference>
<gene>
    <name evidence="2" type="ORF">MNBD_GAMMA09-2083</name>
</gene>
<reference evidence="2" key="1">
    <citation type="submission" date="2018-06" db="EMBL/GenBank/DDBJ databases">
        <authorList>
            <person name="Zhirakovskaya E."/>
        </authorList>
    </citation>
    <scope>NUCLEOTIDE SEQUENCE</scope>
</reference>
<dbReference type="EMBL" id="UOFI01000026">
    <property type="protein sequence ID" value="VAW62712.1"/>
    <property type="molecule type" value="Genomic_DNA"/>
</dbReference>
<dbReference type="Gene3D" id="1.50.10.20">
    <property type="match status" value="1"/>
</dbReference>
<evidence type="ECO:0000313" key="2">
    <source>
        <dbReference type="EMBL" id="VAW62712.1"/>
    </source>
</evidence>
<dbReference type="SUPFAM" id="SSF52833">
    <property type="entry name" value="Thioredoxin-like"/>
    <property type="match status" value="1"/>
</dbReference>
<dbReference type="AlphaFoldDB" id="A0A3B0XH21"/>
<accession>A0A3B0XH21</accession>
<dbReference type="InterPro" id="IPR008928">
    <property type="entry name" value="6-hairpin_glycosidase_sf"/>
</dbReference>
<organism evidence="2">
    <name type="scientific">hydrothermal vent metagenome</name>
    <dbReference type="NCBI Taxonomy" id="652676"/>
    <lineage>
        <taxon>unclassified sequences</taxon>
        <taxon>metagenomes</taxon>
        <taxon>ecological metagenomes</taxon>
    </lineage>
</organism>
<evidence type="ECO:0000259" key="1">
    <source>
        <dbReference type="Pfam" id="PF03190"/>
    </source>
</evidence>
<dbReference type="GO" id="GO:0005975">
    <property type="term" value="P:carbohydrate metabolic process"/>
    <property type="evidence" value="ECO:0007669"/>
    <property type="project" value="InterPro"/>
</dbReference>
<dbReference type="Gene3D" id="3.40.30.10">
    <property type="entry name" value="Glutaredoxin"/>
    <property type="match status" value="1"/>
</dbReference>
<dbReference type="InterPro" id="IPR004879">
    <property type="entry name" value="Ssp411-like_TRX"/>
</dbReference>
<dbReference type="InterPro" id="IPR024705">
    <property type="entry name" value="Ssp411"/>
</dbReference>
<name>A0A3B0XH21_9ZZZZ</name>
<proteinExistence type="predicted"/>
<dbReference type="SUPFAM" id="SSF48208">
    <property type="entry name" value="Six-hairpin glycosidases"/>
    <property type="match status" value="1"/>
</dbReference>
<dbReference type="PANTHER" id="PTHR42899:SF1">
    <property type="entry name" value="SPERMATOGENESIS-ASSOCIATED PROTEIN 20"/>
    <property type="match status" value="1"/>
</dbReference>
<dbReference type="InterPro" id="IPR036249">
    <property type="entry name" value="Thioredoxin-like_sf"/>
</dbReference>
<feature type="domain" description="Spermatogenesis-associated protein 20-like TRX" evidence="1">
    <location>
        <begin position="6"/>
        <end position="168"/>
    </location>
</feature>
<dbReference type="PIRSF" id="PIRSF006402">
    <property type="entry name" value="UCP006402_thioredoxin"/>
    <property type="match status" value="1"/>
</dbReference>